<dbReference type="AlphaFoldDB" id="A0A660SE13"/>
<dbReference type="GO" id="GO:0006508">
    <property type="term" value="P:proteolysis"/>
    <property type="evidence" value="ECO:0007669"/>
    <property type="project" value="InterPro"/>
</dbReference>
<dbReference type="SUPFAM" id="SSF52129">
    <property type="entry name" value="Caspase-like"/>
    <property type="match status" value="1"/>
</dbReference>
<dbReference type="GO" id="GO:0008234">
    <property type="term" value="F:cysteine-type peptidase activity"/>
    <property type="evidence" value="ECO:0007669"/>
    <property type="project" value="InterPro"/>
</dbReference>
<reference evidence="3 4" key="1">
    <citation type="submission" date="2018-06" db="EMBL/GenBank/DDBJ databases">
        <title>Extensive metabolic versatility and redundancy in microbially diverse, dynamic hydrothermal sediments.</title>
        <authorList>
            <person name="Dombrowski N."/>
            <person name="Teske A."/>
            <person name="Baker B.J."/>
        </authorList>
    </citation>
    <scope>NUCLEOTIDE SEQUENCE [LARGE SCALE GENOMIC DNA]</scope>
    <source>
        <strain evidence="3">B10_G13</strain>
    </source>
</reference>
<accession>A0A660SE13</accession>
<dbReference type="Gene3D" id="3.40.50.10390">
    <property type="entry name" value="Gingipain r, domain 1"/>
    <property type="match status" value="1"/>
</dbReference>
<evidence type="ECO:0000256" key="1">
    <source>
        <dbReference type="ARBA" id="ARBA00022729"/>
    </source>
</evidence>
<name>A0A660SE13_UNCT6</name>
<dbReference type="NCBIfam" id="NF038128">
    <property type="entry name" value="choice_anch_J"/>
    <property type="match status" value="1"/>
</dbReference>
<feature type="non-terminal residue" evidence="3">
    <location>
        <position position="856"/>
    </location>
</feature>
<dbReference type="InterPro" id="IPR029031">
    <property type="entry name" value="Gingipain_N_sf"/>
</dbReference>
<dbReference type="Proteomes" id="UP000271125">
    <property type="component" value="Unassembled WGS sequence"/>
</dbReference>
<evidence type="ECO:0000313" key="3">
    <source>
        <dbReference type="EMBL" id="RKX68231.1"/>
    </source>
</evidence>
<protein>
    <recommendedName>
        <fullName evidence="2">Gingipain domain-containing protein</fullName>
    </recommendedName>
</protein>
<feature type="non-terminal residue" evidence="3">
    <location>
        <position position="1"/>
    </location>
</feature>
<dbReference type="InterPro" id="IPR029030">
    <property type="entry name" value="Caspase-like_dom_sf"/>
</dbReference>
<feature type="domain" description="Gingipain" evidence="2">
    <location>
        <begin position="2"/>
        <end position="335"/>
    </location>
</feature>
<comment type="caution">
    <text evidence="3">The sequence shown here is derived from an EMBL/GenBank/DDBJ whole genome shotgun (WGS) entry which is preliminary data.</text>
</comment>
<dbReference type="Gene3D" id="2.60.40.10">
    <property type="entry name" value="Immunoglobulins"/>
    <property type="match status" value="1"/>
</dbReference>
<dbReference type="EMBL" id="QNBD01000305">
    <property type="protein sequence ID" value="RKX68231.1"/>
    <property type="molecule type" value="Genomic_DNA"/>
</dbReference>
<organism evidence="3 4">
    <name type="scientific">candidate division TA06 bacterium</name>
    <dbReference type="NCBI Taxonomy" id="2250710"/>
    <lineage>
        <taxon>Bacteria</taxon>
        <taxon>Bacteria division TA06</taxon>
    </lineage>
</organism>
<evidence type="ECO:0000259" key="2">
    <source>
        <dbReference type="Pfam" id="PF01364"/>
    </source>
</evidence>
<dbReference type="InterPro" id="IPR001769">
    <property type="entry name" value="Gingipain"/>
</dbReference>
<dbReference type="Gene3D" id="3.40.50.1460">
    <property type="match status" value="1"/>
</dbReference>
<dbReference type="Pfam" id="PF01364">
    <property type="entry name" value="Peptidase_C25"/>
    <property type="match status" value="1"/>
</dbReference>
<dbReference type="InterPro" id="IPR013783">
    <property type="entry name" value="Ig-like_fold"/>
</dbReference>
<sequence>TIVTTSWIYSEYSGIDDAEKIRNFIIDAYENWGTLWVLLGGDINQVAYRTAFAFDCEYGEYWENFIPCDLYFSDLDGDWNANGNDIYGELDDNIDMYPDVMIGRASVQNTSEASAFVDKILTYEKNPPTDYQLNMLFLAMILWWDPYTDSGIGKDHIDDMYVPDRFNPITKLYQSLGNETYDNVMAALNSGQSIINHDGHAGWYVMGIGDGYLSIGDMDALTNGPAYSILYTIGCWPVAFDYDCIAEHFVTNPNGGGVAFIGNSRYGWGSPGNPLYGYSDRFDQEFYRQIFNNNVYQIGNTLSAAKSTYIPLAGEGNVYRWCEYEINLLGEPEMPIWTDTPQELAVTFPDELPLGGSSCQITVTDGDNPIEGAFVCLMQDTTVYETTLTGIDGQASFNITTSNPSSDIQLTVTAQNFIPSENTISLISNEPYVQISSYSTNDSEEGYIVPGELTAMDIWLHNYGNQNANSVSVLLTSDNSKITMIDSIETITSISAGDSVFIENAFSFDVSENLLNGEVVYLNSEISDDASHTWSDLVSITGATPVISYFYHDVIDSLGGDGDGIAEPGETVNPHIIVKNSGLITADSVTAELSTDSPYIDIPILFVPLSFGDILPSQFGQTFAEITILPDCPTQYFPQINIGIWTEDGYTFTDSFYVTIGETGFYDDMEDGPGSWTHSGTDNLWHLTSYRKLSGDYSWYCGNEGQFVYNNDVEDFLVSESFAIGQDAELSFWCWYEFPNYGTDGFYAEINDGSGWTDLDFIGSGGALGTLTTGNDWLEYKYDLSRYPAGTELTLRFRFVSDEGDVAEGVYIDDVRIYEKYDIIVADFSADVTYGIKPLSVQFTDVSNSVVDSIVD</sequence>
<keyword evidence="1" id="KW-0732">Signal</keyword>
<evidence type="ECO:0000313" key="4">
    <source>
        <dbReference type="Proteomes" id="UP000271125"/>
    </source>
</evidence>
<dbReference type="Gene3D" id="2.60.120.200">
    <property type="match status" value="1"/>
</dbReference>
<proteinExistence type="predicted"/>
<gene>
    <name evidence="3" type="ORF">DRP43_06055</name>
</gene>